<keyword evidence="1" id="KW-1133">Transmembrane helix</keyword>
<feature type="transmembrane region" description="Helical" evidence="1">
    <location>
        <begin position="282"/>
        <end position="303"/>
    </location>
</feature>
<name>A0AA43XND4_9CLOT</name>
<accession>A0AA43XND4</accession>
<organism evidence="2 3">
    <name type="scientific">Isachenkonia alkalipeptolytica</name>
    <dbReference type="NCBI Taxonomy" id="2565777"/>
    <lineage>
        <taxon>Bacteria</taxon>
        <taxon>Bacillati</taxon>
        <taxon>Bacillota</taxon>
        <taxon>Clostridia</taxon>
        <taxon>Eubacteriales</taxon>
        <taxon>Clostridiaceae</taxon>
        <taxon>Isachenkonia</taxon>
    </lineage>
</organism>
<gene>
    <name evidence="2" type="ORF">ISALK_13950</name>
</gene>
<dbReference type="InterPro" id="IPR021359">
    <property type="entry name" value="DUF2812"/>
</dbReference>
<dbReference type="Pfam" id="PF11193">
    <property type="entry name" value="DUF2812"/>
    <property type="match status" value="1"/>
</dbReference>
<sequence>MLGTKDRDKNGKGAGEKRRRKRVYWGYSILDYKGMEAYFEKMAREGWMLEKIGELWATFYRETPKDLQFTIDVFERSGILTPEETEEAREYRELCEKNGWHFVTSIKELQIFHAPANEDLTPIQTDEELEESLARKKVWKKDFSTSIIVFLLTAVLVIITRVRPAFQMDEYMGNIIYFLYPLMLIPTMIALIRSLLWIRKVKRQGLPEKEAETFFTGRRRKLLIDIIAALVTGFLILGVVLDTLYNPHANTISSIFPALLGITAGTIIRLTIQKKGRNKDDGIRFVIIGFLVMFMILGGFNYYRERQIENNIGDRDPNLIEEIPEDITTYSIEEVLVFTEEKALKRRTFPVLGQSFAVPKHYTQHQTWEVEGRNWEITIRTYETRNAWVAERIAEGYLDFQMGGIITWFGENWRDMEDLREAWDVDGFYMTEGYPAILMKQDTHLWIIEGNYRRVDNYIEEIKEPNMERLIEEILEKHHYLF</sequence>
<evidence type="ECO:0000313" key="3">
    <source>
        <dbReference type="Proteomes" id="UP000449710"/>
    </source>
</evidence>
<dbReference type="RefSeq" id="WP_160723394.1">
    <property type="nucleotide sequence ID" value="NZ_SUMG01000032.1"/>
</dbReference>
<dbReference type="EMBL" id="SUMG01000032">
    <property type="protein sequence ID" value="NBG89586.1"/>
    <property type="molecule type" value="Genomic_DNA"/>
</dbReference>
<feature type="transmembrane region" description="Helical" evidence="1">
    <location>
        <begin position="175"/>
        <end position="196"/>
    </location>
</feature>
<dbReference type="AlphaFoldDB" id="A0AA43XND4"/>
<reference evidence="2 3" key="1">
    <citation type="submission" date="2019-04" db="EMBL/GenBank/DDBJ databases">
        <title>Isachenkonia alkalipeptolytica gen. nov. sp. nov. a new anaerobic, alkiliphilic organothrophic bacterium capable to reduce synthesized ferrihydrite isolated from a soda lake.</title>
        <authorList>
            <person name="Toshchakov S.V."/>
            <person name="Zavarzina D.G."/>
            <person name="Zhilina T.N."/>
            <person name="Kostrikina N.A."/>
            <person name="Kublanov I.V."/>
        </authorList>
    </citation>
    <scope>NUCLEOTIDE SEQUENCE [LARGE SCALE GENOMIC DNA]</scope>
    <source>
        <strain evidence="2 3">Z-1701</strain>
    </source>
</reference>
<comment type="caution">
    <text evidence="2">The sequence shown here is derived from an EMBL/GenBank/DDBJ whole genome shotgun (WGS) entry which is preliminary data.</text>
</comment>
<evidence type="ECO:0000313" key="2">
    <source>
        <dbReference type="EMBL" id="NBG89586.1"/>
    </source>
</evidence>
<feature type="transmembrane region" description="Helical" evidence="1">
    <location>
        <begin position="143"/>
        <end position="163"/>
    </location>
</feature>
<protein>
    <submittedName>
        <fullName evidence="2">DUF2812 domain-containing protein</fullName>
    </submittedName>
</protein>
<proteinExistence type="predicted"/>
<keyword evidence="3" id="KW-1185">Reference proteome</keyword>
<dbReference type="Proteomes" id="UP000449710">
    <property type="component" value="Unassembled WGS sequence"/>
</dbReference>
<evidence type="ECO:0000256" key="1">
    <source>
        <dbReference type="SAM" id="Phobius"/>
    </source>
</evidence>
<keyword evidence="1" id="KW-0812">Transmembrane</keyword>
<feature type="transmembrane region" description="Helical" evidence="1">
    <location>
        <begin position="251"/>
        <end position="270"/>
    </location>
</feature>
<feature type="transmembrane region" description="Helical" evidence="1">
    <location>
        <begin position="222"/>
        <end position="245"/>
    </location>
</feature>
<keyword evidence="1" id="KW-0472">Membrane</keyword>